<dbReference type="InterPro" id="IPR052794">
    <property type="entry name" value="Mito_Ser_Protease_LACTB"/>
</dbReference>
<evidence type="ECO:0000313" key="2">
    <source>
        <dbReference type="EMBL" id="MFH4977009.1"/>
    </source>
</evidence>
<dbReference type="AlphaFoldDB" id="A0ABD6EAD1"/>
<accession>A0ABD6EAD1</accession>
<gene>
    <name evidence="2" type="ORF">AB6A40_003718</name>
</gene>
<feature type="domain" description="Beta-lactamase-related" evidence="1">
    <location>
        <begin position="33"/>
        <end position="256"/>
    </location>
</feature>
<keyword evidence="3" id="KW-1185">Reference proteome</keyword>
<protein>
    <recommendedName>
        <fullName evidence="1">Beta-lactamase-related domain-containing protein</fullName>
    </recommendedName>
</protein>
<dbReference type="Gene3D" id="3.40.710.10">
    <property type="entry name" value="DD-peptidase/beta-lactamase superfamily"/>
    <property type="match status" value="1"/>
</dbReference>
<dbReference type="InterPro" id="IPR012338">
    <property type="entry name" value="Beta-lactam/transpept-like"/>
</dbReference>
<name>A0ABD6EAD1_9BILA</name>
<dbReference type="SUPFAM" id="SSF56601">
    <property type="entry name" value="beta-lactamase/transpeptidase-like"/>
    <property type="match status" value="1"/>
</dbReference>
<dbReference type="EMBL" id="JBGFUD010001996">
    <property type="protein sequence ID" value="MFH4977009.1"/>
    <property type="molecule type" value="Genomic_DNA"/>
</dbReference>
<reference evidence="2 3" key="1">
    <citation type="submission" date="2024-08" db="EMBL/GenBank/DDBJ databases">
        <title>Gnathostoma spinigerum genome.</title>
        <authorList>
            <person name="Gonzalez-Bertolin B."/>
            <person name="Monzon S."/>
            <person name="Zaballos A."/>
            <person name="Jimenez P."/>
            <person name="Dekumyoy P."/>
            <person name="Varona S."/>
            <person name="Cuesta I."/>
            <person name="Sumanam S."/>
            <person name="Adisakwattana P."/>
            <person name="Gasser R.B."/>
            <person name="Hernandez-Gonzalez A."/>
            <person name="Young N.D."/>
            <person name="Perteguer M.J."/>
        </authorList>
    </citation>
    <scope>NUCLEOTIDE SEQUENCE [LARGE SCALE GENOMIC DNA]</scope>
    <source>
        <strain evidence="2">AL3</strain>
        <tissue evidence="2">Liver</tissue>
    </source>
</reference>
<organism evidence="2 3">
    <name type="scientific">Gnathostoma spinigerum</name>
    <dbReference type="NCBI Taxonomy" id="75299"/>
    <lineage>
        <taxon>Eukaryota</taxon>
        <taxon>Metazoa</taxon>
        <taxon>Ecdysozoa</taxon>
        <taxon>Nematoda</taxon>
        <taxon>Chromadorea</taxon>
        <taxon>Rhabditida</taxon>
        <taxon>Spirurina</taxon>
        <taxon>Gnathostomatomorpha</taxon>
        <taxon>Gnathostomatoidea</taxon>
        <taxon>Gnathostomatidae</taxon>
        <taxon>Gnathostoma</taxon>
    </lineage>
</organism>
<dbReference type="InterPro" id="IPR001466">
    <property type="entry name" value="Beta-lactam-related"/>
</dbReference>
<proteinExistence type="predicted"/>
<dbReference type="Pfam" id="PF00144">
    <property type="entry name" value="Beta-lactamase"/>
    <property type="match status" value="1"/>
</dbReference>
<comment type="caution">
    <text evidence="2">The sequence shown here is derived from an EMBL/GenBank/DDBJ whole genome shotgun (WGS) entry which is preliminary data.</text>
</comment>
<evidence type="ECO:0000313" key="3">
    <source>
        <dbReference type="Proteomes" id="UP001608902"/>
    </source>
</evidence>
<sequence>MIPSSMFQEDRDDLKPEDELDEKEIANPSEFLNNKYYGSVKEALKMFENDALISMPGEKFNYTTHGFTLLSAVMEKAAGAPYTKLVERFFRSLDMNSSTVDKNAYIVPNRTRYYYRDSNHRLLNAPEVSNSYKWAGGGLLSNVGDVLKFANVLLYSFHASRTENDFTDPPPLLNRETLKMFWDDVVKAGNGGKEYALGWYRVGAEQGYGGMNSAQVRHGYWYHTGAAVGASSVLLIKPYMKGNRTDGVCIVILVNLHNCTGLTQLALDVGEIFS</sequence>
<dbReference type="PANTHER" id="PTHR46520">
    <property type="entry name" value="SERINE BETA-LACTAMASE-LIKE PROTEIN LACTB, MITOCHONDRIAL"/>
    <property type="match status" value="1"/>
</dbReference>
<dbReference type="Proteomes" id="UP001608902">
    <property type="component" value="Unassembled WGS sequence"/>
</dbReference>
<dbReference type="PANTHER" id="PTHR46520:SF1">
    <property type="entry name" value="SERINE BETA-LACTAMASE-LIKE PROTEIN LACTB, MITOCHONDRIAL"/>
    <property type="match status" value="1"/>
</dbReference>
<evidence type="ECO:0000259" key="1">
    <source>
        <dbReference type="Pfam" id="PF00144"/>
    </source>
</evidence>